<accession>A0A9X4L5W5</accession>
<evidence type="ECO:0000256" key="3">
    <source>
        <dbReference type="ARBA" id="ARBA00023277"/>
    </source>
</evidence>
<dbReference type="EC" id="5.1.3.32" evidence="5"/>
<evidence type="ECO:0000313" key="7">
    <source>
        <dbReference type="Proteomes" id="UP001152422"/>
    </source>
</evidence>
<sequence length="104" mass="12413">MTRIATVMYVNEDSYDAYKRRHDELWPEMKQLLKESGVHDYSIFLNEATGELFAVLDVNDKTAYDNMAQNPICRKWWDYMSDIMQVNEDNSPKSTVLREMFYLK</sequence>
<dbReference type="GO" id="GO:0005737">
    <property type="term" value="C:cytoplasm"/>
    <property type="evidence" value="ECO:0007669"/>
    <property type="project" value="InterPro"/>
</dbReference>
<dbReference type="InterPro" id="IPR011008">
    <property type="entry name" value="Dimeric_a/b-barrel"/>
</dbReference>
<dbReference type="Proteomes" id="UP001152422">
    <property type="component" value="Unassembled WGS sequence"/>
</dbReference>
<dbReference type="GO" id="GO:0062192">
    <property type="term" value="F:L-rhamnose mutarotase activity"/>
    <property type="evidence" value="ECO:0007669"/>
    <property type="project" value="UniProtKB-UniRule"/>
</dbReference>
<keyword evidence="2 6" id="KW-0413">Isomerase</keyword>
<gene>
    <name evidence="6" type="primary">rhaM</name>
    <name evidence="6" type="ORF">M4L89_12065</name>
</gene>
<dbReference type="GO" id="GO:0019301">
    <property type="term" value="P:rhamnose catabolic process"/>
    <property type="evidence" value="ECO:0007669"/>
    <property type="project" value="UniProtKB-UniRule"/>
</dbReference>
<dbReference type="InterPro" id="IPR008000">
    <property type="entry name" value="Rham/fucose_mutarotase"/>
</dbReference>
<evidence type="ECO:0000256" key="5">
    <source>
        <dbReference type="NCBIfam" id="TIGR02625"/>
    </source>
</evidence>
<evidence type="ECO:0000313" key="6">
    <source>
        <dbReference type="EMBL" id="MDG0846962.1"/>
    </source>
</evidence>
<dbReference type="PANTHER" id="PTHR34389">
    <property type="entry name" value="L-RHAMNOSE MUTAROTASE"/>
    <property type="match status" value="1"/>
</dbReference>
<dbReference type="PANTHER" id="PTHR34389:SF2">
    <property type="entry name" value="L-RHAMNOSE MUTAROTASE"/>
    <property type="match status" value="1"/>
</dbReference>
<dbReference type="EMBL" id="JAMBQA010000007">
    <property type="protein sequence ID" value="MDG0846962.1"/>
    <property type="molecule type" value="Genomic_DNA"/>
</dbReference>
<proteinExistence type="inferred from homology"/>
<reference evidence="6" key="1">
    <citation type="submission" date="2022-05" db="EMBL/GenBank/DDBJ databases">
        <title>Comparative genomics of Staphylococcus equorum isolates.</title>
        <authorList>
            <person name="Luelf R.H."/>
        </authorList>
    </citation>
    <scope>NUCLEOTIDE SEQUENCE</scope>
    <source>
        <strain evidence="6">TMW 2.2497</strain>
    </source>
</reference>
<dbReference type="InterPro" id="IPR013448">
    <property type="entry name" value="L-rhamnose_mutarotase"/>
</dbReference>
<dbReference type="Gene3D" id="3.30.70.100">
    <property type="match status" value="1"/>
</dbReference>
<keyword evidence="7" id="KW-1185">Reference proteome</keyword>
<keyword evidence="3" id="KW-0119">Carbohydrate metabolism</keyword>
<dbReference type="HAMAP" id="MF_01663">
    <property type="entry name" value="L_rham_rotase"/>
    <property type="match status" value="1"/>
</dbReference>
<organism evidence="6 7">
    <name type="scientific">Staphylococcus equorum</name>
    <dbReference type="NCBI Taxonomy" id="246432"/>
    <lineage>
        <taxon>Bacteria</taxon>
        <taxon>Bacillati</taxon>
        <taxon>Bacillota</taxon>
        <taxon>Bacilli</taxon>
        <taxon>Bacillales</taxon>
        <taxon>Staphylococcaceae</taxon>
        <taxon>Staphylococcus</taxon>
    </lineage>
</organism>
<dbReference type="RefSeq" id="WP_071562706.1">
    <property type="nucleotide sequence ID" value="NZ_CP065710.1"/>
</dbReference>
<evidence type="ECO:0000256" key="1">
    <source>
        <dbReference type="ARBA" id="ARBA00022490"/>
    </source>
</evidence>
<comment type="caution">
    <text evidence="6">The sequence shown here is derived from an EMBL/GenBank/DDBJ whole genome shotgun (WGS) entry which is preliminary data.</text>
</comment>
<dbReference type="Pfam" id="PF05336">
    <property type="entry name" value="rhaM"/>
    <property type="match status" value="1"/>
</dbReference>
<keyword evidence="1" id="KW-0963">Cytoplasm</keyword>
<dbReference type="NCBIfam" id="TIGR02625">
    <property type="entry name" value="YiiL_rotase"/>
    <property type="match status" value="1"/>
</dbReference>
<dbReference type="AlphaFoldDB" id="A0A9X4L5W5"/>
<name>A0A9X4L5W5_9STAP</name>
<keyword evidence="4" id="KW-0684">Rhamnose metabolism</keyword>
<protein>
    <recommendedName>
        <fullName evidence="5">L-rhamnose mutarotase</fullName>
        <ecNumber evidence="5">5.1.3.32</ecNumber>
    </recommendedName>
</protein>
<evidence type="ECO:0000256" key="4">
    <source>
        <dbReference type="ARBA" id="ARBA00023308"/>
    </source>
</evidence>
<evidence type="ECO:0000256" key="2">
    <source>
        <dbReference type="ARBA" id="ARBA00023235"/>
    </source>
</evidence>
<dbReference type="SUPFAM" id="SSF54909">
    <property type="entry name" value="Dimeric alpha+beta barrel"/>
    <property type="match status" value="1"/>
</dbReference>